<feature type="region of interest" description="Disordered" evidence="2">
    <location>
        <begin position="55"/>
        <end position="98"/>
    </location>
</feature>
<proteinExistence type="predicted"/>
<organism evidence="4 5">
    <name type="scientific">Stenomitos frigidus AS-A4</name>
    <dbReference type="NCBI Taxonomy" id="2933935"/>
    <lineage>
        <taxon>Bacteria</taxon>
        <taxon>Bacillati</taxon>
        <taxon>Cyanobacteriota</taxon>
        <taxon>Cyanophyceae</taxon>
        <taxon>Leptolyngbyales</taxon>
        <taxon>Leptolyngbyaceae</taxon>
        <taxon>Stenomitos</taxon>
    </lineage>
</organism>
<name>A0ABV0KDZ5_9CYAN</name>
<feature type="compositionally biased region" description="Low complexity" evidence="2">
    <location>
        <begin position="77"/>
        <end position="92"/>
    </location>
</feature>
<evidence type="ECO:0000313" key="4">
    <source>
        <dbReference type="EMBL" id="MEP1057415.1"/>
    </source>
</evidence>
<dbReference type="Pfam" id="PF13354">
    <property type="entry name" value="Beta-lactamase2"/>
    <property type="match status" value="1"/>
</dbReference>
<keyword evidence="4" id="KW-0378">Hydrolase</keyword>
<dbReference type="RefSeq" id="WP_190450377.1">
    <property type="nucleotide sequence ID" value="NZ_JAMPLM010000002.1"/>
</dbReference>
<keyword evidence="1" id="KW-0175">Coiled coil</keyword>
<protein>
    <submittedName>
        <fullName evidence="4">Class A beta-lactamase-related serine hydrolase</fullName>
    </submittedName>
</protein>
<reference evidence="4 5" key="1">
    <citation type="submission" date="2022-04" db="EMBL/GenBank/DDBJ databases">
        <title>Positive selection, recombination, and allopatry shape intraspecific diversity of widespread and dominant cyanobacteria.</title>
        <authorList>
            <person name="Wei J."/>
            <person name="Shu W."/>
            <person name="Hu C."/>
        </authorList>
    </citation>
    <scope>NUCLEOTIDE SEQUENCE [LARGE SCALE GENOMIC DNA]</scope>
    <source>
        <strain evidence="4 5">AS-A4</strain>
    </source>
</reference>
<dbReference type="Gene3D" id="3.40.710.10">
    <property type="entry name" value="DD-peptidase/beta-lactamase superfamily"/>
    <property type="match status" value="1"/>
</dbReference>
<evidence type="ECO:0000256" key="1">
    <source>
        <dbReference type="SAM" id="Coils"/>
    </source>
</evidence>
<feature type="coiled-coil region" evidence="1">
    <location>
        <begin position="12"/>
        <end position="50"/>
    </location>
</feature>
<dbReference type="PANTHER" id="PTHR35333">
    <property type="entry name" value="BETA-LACTAMASE"/>
    <property type="match status" value="1"/>
</dbReference>
<dbReference type="SUPFAM" id="SSF56601">
    <property type="entry name" value="beta-lactamase/transpeptidase-like"/>
    <property type="match status" value="1"/>
</dbReference>
<dbReference type="InterPro" id="IPR012338">
    <property type="entry name" value="Beta-lactam/transpept-like"/>
</dbReference>
<gene>
    <name evidence="4" type="ORF">NDI38_03135</name>
</gene>
<sequence length="468" mass="52160">MRQLLKLKPETIQRQNIELKAKLARAERLVAQLRAEASQLRAQIAEWQRAPVPPQIERRPRAVQRSRSTRQEPSVLASTTTQTTRQATFAQRQSRRHQVPEHRSPFVRLLLRKRLDVALLAIAGLTVAALFSLQHTRQRSVARVELPPSQPTPPTVVAPKPQTFAELVYNVPQPPQLVPSEALQAIVDGATALAASKGLPTEPLSITLIDLKTNQTAGYQNQTPRYPASVVKLFWLVACEAMLEQGLLQPDSELTSDLTAMIVHSDNDAASRIFDRITQTTSGATLSGTEYETWLKRRLQLNRFFQAASYNGLSISQKNYPIHSLQLEAPDGRELQMLDEQQQPIRSLTTTDQAARLMYELYAGKAVSTSRSQEMMTLLTRDLQPEKWKKQPNNPIAGFLGAALPADVRFASKVGMTSKARHEVAFVASPDGKISYILAVFGTDEAYSQNAEILPAISNTIFTQMTER</sequence>
<keyword evidence="5" id="KW-1185">Reference proteome</keyword>
<evidence type="ECO:0000256" key="2">
    <source>
        <dbReference type="SAM" id="MobiDB-lite"/>
    </source>
</evidence>
<dbReference type="Proteomes" id="UP001476950">
    <property type="component" value="Unassembled WGS sequence"/>
</dbReference>
<dbReference type="PANTHER" id="PTHR35333:SF3">
    <property type="entry name" value="BETA-LACTAMASE-TYPE TRANSPEPTIDASE FOLD CONTAINING PROTEIN"/>
    <property type="match status" value="1"/>
</dbReference>
<dbReference type="GO" id="GO:0016787">
    <property type="term" value="F:hydrolase activity"/>
    <property type="evidence" value="ECO:0007669"/>
    <property type="project" value="UniProtKB-KW"/>
</dbReference>
<evidence type="ECO:0000313" key="5">
    <source>
        <dbReference type="Proteomes" id="UP001476950"/>
    </source>
</evidence>
<accession>A0ABV0KDZ5</accession>
<dbReference type="EMBL" id="JAMPLM010000002">
    <property type="protein sequence ID" value="MEP1057415.1"/>
    <property type="molecule type" value="Genomic_DNA"/>
</dbReference>
<dbReference type="InterPro" id="IPR045155">
    <property type="entry name" value="Beta-lactam_cat"/>
</dbReference>
<feature type="domain" description="Beta-lactamase class A catalytic" evidence="3">
    <location>
        <begin position="258"/>
        <end position="441"/>
    </location>
</feature>
<comment type="caution">
    <text evidence="4">The sequence shown here is derived from an EMBL/GenBank/DDBJ whole genome shotgun (WGS) entry which is preliminary data.</text>
</comment>
<evidence type="ECO:0000259" key="3">
    <source>
        <dbReference type="Pfam" id="PF13354"/>
    </source>
</evidence>
<dbReference type="InterPro" id="IPR000871">
    <property type="entry name" value="Beta-lactam_class-A"/>
</dbReference>